<dbReference type="AlphaFoldDB" id="A0AAD6Q516"/>
<dbReference type="GO" id="GO:2000601">
    <property type="term" value="P:positive regulation of Arp2/3 complex-mediated actin nucleation"/>
    <property type="evidence" value="ECO:0007669"/>
    <property type="project" value="TreeGrafter"/>
</dbReference>
<accession>A0AAD6Q516</accession>
<dbReference type="EMBL" id="JAQIZT010000011">
    <property type="protein sequence ID" value="KAJ6979251.1"/>
    <property type="molecule type" value="Genomic_DNA"/>
</dbReference>
<feature type="compositionally biased region" description="Basic and acidic residues" evidence="3">
    <location>
        <begin position="845"/>
        <end position="856"/>
    </location>
</feature>
<evidence type="ECO:0000313" key="5">
    <source>
        <dbReference type="Proteomes" id="UP001164929"/>
    </source>
</evidence>
<dbReference type="GO" id="GO:0003779">
    <property type="term" value="F:actin binding"/>
    <property type="evidence" value="ECO:0007669"/>
    <property type="project" value="UniProtKB-UniRule"/>
</dbReference>
<feature type="compositionally biased region" description="Basic residues" evidence="3">
    <location>
        <begin position="190"/>
        <end position="199"/>
    </location>
</feature>
<dbReference type="Gene3D" id="1.20.5.340">
    <property type="match status" value="1"/>
</dbReference>
<feature type="region of interest" description="Disordered" evidence="3">
    <location>
        <begin position="992"/>
        <end position="1049"/>
    </location>
</feature>
<evidence type="ECO:0000256" key="3">
    <source>
        <dbReference type="SAM" id="MobiDB-lite"/>
    </source>
</evidence>
<comment type="function">
    <text evidence="2">Involved in regulation of actin and microtubule organization. Part of a WAVE complex that activates the Arp2/3 complex.</text>
</comment>
<feature type="compositionally biased region" description="Polar residues" evidence="3">
    <location>
        <begin position="209"/>
        <end position="233"/>
    </location>
</feature>
<keyword evidence="2" id="KW-0009">Actin-binding</keyword>
<proteinExistence type="inferred from homology"/>
<feature type="compositionally biased region" description="Basic and acidic residues" evidence="3">
    <location>
        <begin position="179"/>
        <end position="189"/>
    </location>
</feature>
<comment type="similarity">
    <text evidence="1 2">Belongs to the SCAR/WAVE family.</text>
</comment>
<dbReference type="Gene3D" id="6.10.280.150">
    <property type="match status" value="2"/>
</dbReference>
<keyword evidence="2" id="KW-0206">Cytoskeleton</keyword>
<gene>
    <name evidence="4" type="ORF">NC653_027413</name>
</gene>
<feature type="region of interest" description="Disordered" evidence="3">
    <location>
        <begin position="170"/>
        <end position="233"/>
    </location>
</feature>
<dbReference type="GO" id="GO:0034237">
    <property type="term" value="F:protein kinase A regulatory subunit binding"/>
    <property type="evidence" value="ECO:0007669"/>
    <property type="project" value="TreeGrafter"/>
</dbReference>
<dbReference type="Proteomes" id="UP001164929">
    <property type="component" value="Chromosome 11"/>
</dbReference>
<dbReference type="InterPro" id="IPR028288">
    <property type="entry name" value="SCAR/WAVE_fam"/>
</dbReference>
<protein>
    <recommendedName>
        <fullName evidence="2">Protein SCAR</fullName>
    </recommendedName>
    <alternativeName>
        <fullName evidence="2">Protein WAVE</fullName>
    </alternativeName>
</protein>
<dbReference type="GO" id="GO:0071933">
    <property type="term" value="F:Arp2/3 complex binding"/>
    <property type="evidence" value="ECO:0007669"/>
    <property type="project" value="TreeGrafter"/>
</dbReference>
<feature type="region of interest" description="Disordered" evidence="3">
    <location>
        <begin position="593"/>
        <end position="659"/>
    </location>
</feature>
<evidence type="ECO:0000256" key="2">
    <source>
        <dbReference type="RuleBase" id="RU367034"/>
    </source>
</evidence>
<feature type="compositionally biased region" description="Polar residues" evidence="3">
    <location>
        <begin position="379"/>
        <end position="389"/>
    </location>
</feature>
<sequence>MPLVRFEVRNELRLGQGEQCREANREEDPKAVLDAVAAAALVGILRQLGDLAEFAAEVFHGLQEQVMSTASRSHKLMVRVQNIEAALPPLEKVVLSQTSHIHFAYTAGSEWHPCIQNEQNHFINNDLPRFIMDSYEECRDPPRLHLLDKFDTGGPGSCLKRYSDPTFFRRASSNATEPDAVKVPKDKRARETKKKHSSQRNRDSAHHASMSNHSGRMQFTTPTINGQTSPSQTASTIDMTLKYDAGDPSDSFDSRTGSGYVECVFQLNSSVRAEEDGLKEFSSSFMKHNDVHGSVFPDGQPDIADNNFHNSSSPEQIAALSSSCVTWDEKAEIVEPRGQHCDEVSEMHAAESDLDTQDRLTANLKNPNPLNIVLDDANTPKSSSSNSQLDEVESEPDDFMDALNTIESESENDSDCQTKHEVEQFSSNVDNEVEETIHKVTAHISDHHLSEYESLTLSASLNENIPRESPNSVSSKSFAHEQEYHISGKSSKLDSSPGIDFSTSADAIDNSKVEFVSDPSSSVSATSILNVQEPLSNKSIRSSNRSQESQADFSSVHSTAFWTNGGLLGLEPSKPPDFAVSNATSSDYVIRSEGEAGLPPNHTSMSSNDGGGPGRLIKDAGNMERVPSSKGSTSLQEDQGTKVEKPGDIFHHGNNYSHSYEDGQKITTAVTPGNELQHDSDSKVMPIESSQDNDENSSQRHEFGHRLLVNDFSRKMSLVHDGECEPTRLLRTSTLEQQSWRNEVTHQATPEKACNEQFGSKYSIDALMSSPPMEHMNISFHRINGFEDSKLKLKIPDGNHGNASIRDMFPSFQLIPEAAIPLRHVGSESDDDTFCRSSPYMSDDCLSHDSESHSEQWESDESPESKDHELYDASRRIFPGESFSSSPQPGEAGNNGICVDMGLPSMYTENGADLYLSASLDLPCFDAMNPVLNGKTRDNLVQRNQLELEYLNDSTPLPPPLPPVHWRVSKPHSDISEGKQHALSKAHEHAFDTKPLESTVPQQPKPAPAVEQKMKEDTIAFKPKSKQQEQQEFNCQKEANQSAKGKDIDEKEDFLHQIRTKSFNLRRTATAKPTLSSGPTASNKVSAILEKANAIRQAVASDDGEDDDTWRHRLCMHDARIRELRKVRFPTFYHLAFACNGDRCTYRLFSMGPGIVSHLFCSFLGLADAYPNTPDQFIVGAGNMVHM</sequence>
<keyword evidence="5" id="KW-1185">Reference proteome</keyword>
<reference evidence="4" key="1">
    <citation type="journal article" date="2023" name="Mol. Ecol. Resour.">
        <title>Chromosome-level genome assembly of a triploid poplar Populus alba 'Berolinensis'.</title>
        <authorList>
            <person name="Chen S."/>
            <person name="Yu Y."/>
            <person name="Wang X."/>
            <person name="Wang S."/>
            <person name="Zhang T."/>
            <person name="Zhou Y."/>
            <person name="He R."/>
            <person name="Meng N."/>
            <person name="Wang Y."/>
            <person name="Liu W."/>
            <person name="Liu Z."/>
            <person name="Liu J."/>
            <person name="Guo Q."/>
            <person name="Huang H."/>
            <person name="Sederoff R.R."/>
            <person name="Wang G."/>
            <person name="Qu G."/>
            <person name="Chen S."/>
        </authorList>
    </citation>
    <scope>NUCLEOTIDE SEQUENCE</scope>
    <source>
        <strain evidence="4">SC-2020</strain>
    </source>
</reference>
<feature type="compositionally biased region" description="Polar residues" evidence="3">
    <location>
        <begin position="1028"/>
        <end position="1043"/>
    </location>
</feature>
<organism evidence="4 5">
    <name type="scientific">Populus alba x Populus x berolinensis</name>
    <dbReference type="NCBI Taxonomy" id="444605"/>
    <lineage>
        <taxon>Eukaryota</taxon>
        <taxon>Viridiplantae</taxon>
        <taxon>Streptophyta</taxon>
        <taxon>Embryophyta</taxon>
        <taxon>Tracheophyta</taxon>
        <taxon>Spermatophyta</taxon>
        <taxon>Magnoliopsida</taxon>
        <taxon>eudicotyledons</taxon>
        <taxon>Gunneridae</taxon>
        <taxon>Pentapetalae</taxon>
        <taxon>rosids</taxon>
        <taxon>fabids</taxon>
        <taxon>Malpighiales</taxon>
        <taxon>Salicaceae</taxon>
        <taxon>Saliceae</taxon>
        <taxon>Populus</taxon>
    </lineage>
</organism>
<evidence type="ECO:0000256" key="1">
    <source>
        <dbReference type="ARBA" id="ARBA00006993"/>
    </source>
</evidence>
<feature type="compositionally biased region" description="Polar residues" evidence="3">
    <location>
        <begin position="629"/>
        <end position="638"/>
    </location>
</feature>
<dbReference type="GO" id="GO:0005856">
    <property type="term" value="C:cytoskeleton"/>
    <property type="evidence" value="ECO:0007669"/>
    <property type="project" value="UniProtKB-SubCell"/>
</dbReference>
<name>A0AAD6Q516_9ROSI</name>
<dbReference type="PANTHER" id="PTHR12902">
    <property type="entry name" value="WASP-1"/>
    <property type="match status" value="1"/>
</dbReference>
<evidence type="ECO:0000313" key="4">
    <source>
        <dbReference type="EMBL" id="KAJ6979251.1"/>
    </source>
</evidence>
<feature type="compositionally biased region" description="Basic and acidic residues" evidence="3">
    <location>
        <begin position="639"/>
        <end position="651"/>
    </location>
</feature>
<comment type="subcellular location">
    <subcellularLocation>
        <location evidence="2">Cytoplasm</location>
        <location evidence="2">Cytoskeleton</location>
    </subcellularLocation>
</comment>
<keyword evidence="2" id="KW-0963">Cytoplasm</keyword>
<comment type="caution">
    <text evidence="4">The sequence shown here is derived from an EMBL/GenBank/DDBJ whole genome shotgun (WGS) entry which is preliminary data.</text>
</comment>
<feature type="region of interest" description="Disordered" evidence="3">
    <location>
        <begin position="845"/>
        <end position="868"/>
    </location>
</feature>
<feature type="region of interest" description="Disordered" evidence="3">
    <location>
        <begin position="672"/>
        <end position="700"/>
    </location>
</feature>
<dbReference type="PANTHER" id="PTHR12902:SF33">
    <property type="entry name" value="PROTEIN SCAR3"/>
    <property type="match status" value="1"/>
</dbReference>
<feature type="region of interest" description="Disordered" evidence="3">
    <location>
        <begin position="365"/>
        <end position="396"/>
    </location>
</feature>
<dbReference type="GO" id="GO:0030036">
    <property type="term" value="P:actin cytoskeleton organization"/>
    <property type="evidence" value="ECO:0007669"/>
    <property type="project" value="UniProtKB-UniRule"/>
</dbReference>